<proteinExistence type="predicted"/>
<reference evidence="1 2" key="1">
    <citation type="journal article" date="2011" name="Science">
        <title>The Selaginella genome identifies genetic changes associated with the evolution of vascular plants.</title>
        <authorList>
            <person name="Banks J.A."/>
            <person name="Nishiyama T."/>
            <person name="Hasebe M."/>
            <person name="Bowman J.L."/>
            <person name="Gribskov M."/>
            <person name="dePamphilis C."/>
            <person name="Albert V.A."/>
            <person name="Aono N."/>
            <person name="Aoyama T."/>
            <person name="Ambrose B.A."/>
            <person name="Ashton N.W."/>
            <person name="Axtell M.J."/>
            <person name="Barker E."/>
            <person name="Barker M.S."/>
            <person name="Bennetzen J.L."/>
            <person name="Bonawitz N.D."/>
            <person name="Chapple C."/>
            <person name="Cheng C."/>
            <person name="Correa L.G."/>
            <person name="Dacre M."/>
            <person name="DeBarry J."/>
            <person name="Dreyer I."/>
            <person name="Elias M."/>
            <person name="Engstrom E.M."/>
            <person name="Estelle M."/>
            <person name="Feng L."/>
            <person name="Finet C."/>
            <person name="Floyd S.K."/>
            <person name="Frommer W.B."/>
            <person name="Fujita T."/>
            <person name="Gramzow L."/>
            <person name="Gutensohn M."/>
            <person name="Harholt J."/>
            <person name="Hattori M."/>
            <person name="Heyl A."/>
            <person name="Hirai T."/>
            <person name="Hiwatashi Y."/>
            <person name="Ishikawa M."/>
            <person name="Iwata M."/>
            <person name="Karol K.G."/>
            <person name="Koehler B."/>
            <person name="Kolukisaoglu U."/>
            <person name="Kubo M."/>
            <person name="Kurata T."/>
            <person name="Lalonde S."/>
            <person name="Li K."/>
            <person name="Li Y."/>
            <person name="Litt A."/>
            <person name="Lyons E."/>
            <person name="Manning G."/>
            <person name="Maruyama T."/>
            <person name="Michael T.P."/>
            <person name="Mikami K."/>
            <person name="Miyazaki S."/>
            <person name="Morinaga S."/>
            <person name="Murata T."/>
            <person name="Mueller-Roeber B."/>
            <person name="Nelson D.R."/>
            <person name="Obara M."/>
            <person name="Oguri Y."/>
            <person name="Olmstead R.G."/>
            <person name="Onodera N."/>
            <person name="Petersen B.L."/>
            <person name="Pils B."/>
            <person name="Prigge M."/>
            <person name="Rensing S.A."/>
            <person name="Riano-Pachon D.M."/>
            <person name="Roberts A.W."/>
            <person name="Sato Y."/>
            <person name="Scheller H.V."/>
            <person name="Schulz B."/>
            <person name="Schulz C."/>
            <person name="Shakirov E.V."/>
            <person name="Shibagaki N."/>
            <person name="Shinohara N."/>
            <person name="Shippen D.E."/>
            <person name="Soerensen I."/>
            <person name="Sotooka R."/>
            <person name="Sugimoto N."/>
            <person name="Sugita M."/>
            <person name="Sumikawa N."/>
            <person name="Tanurdzic M."/>
            <person name="Theissen G."/>
            <person name="Ulvskov P."/>
            <person name="Wakazuki S."/>
            <person name="Weng J.K."/>
            <person name="Willats W.W."/>
            <person name="Wipf D."/>
            <person name="Wolf P.G."/>
            <person name="Yang L."/>
            <person name="Zimmer A.D."/>
            <person name="Zhu Q."/>
            <person name="Mitros T."/>
            <person name="Hellsten U."/>
            <person name="Loque D."/>
            <person name="Otillar R."/>
            <person name="Salamov A."/>
            <person name="Schmutz J."/>
            <person name="Shapiro H."/>
            <person name="Lindquist E."/>
            <person name="Lucas S."/>
            <person name="Rokhsar D."/>
            <person name="Grigoriev I.V."/>
        </authorList>
    </citation>
    <scope>NUCLEOTIDE SEQUENCE [LARGE SCALE GENOMIC DNA]</scope>
</reference>
<evidence type="ECO:0000313" key="1">
    <source>
        <dbReference type="EMBL" id="EFJ09616.1"/>
    </source>
</evidence>
<protein>
    <submittedName>
        <fullName evidence="1">Uncharacterized protein</fullName>
    </submittedName>
</protein>
<dbReference type="EMBL" id="GL377661">
    <property type="protein sequence ID" value="EFJ09616.1"/>
    <property type="molecule type" value="Genomic_DNA"/>
</dbReference>
<accession>D8T128</accession>
<dbReference type="AlphaFoldDB" id="D8T128"/>
<evidence type="ECO:0000313" key="2">
    <source>
        <dbReference type="Proteomes" id="UP000001514"/>
    </source>
</evidence>
<dbReference type="HOGENOM" id="CLU_022217_0_0_1"/>
<dbReference type="KEGG" id="smo:SELMODRAFT_427903"/>
<keyword evidence="2" id="KW-1185">Reference proteome</keyword>
<sequence length="506" mass="57236">MADDEEMEELVEFIEDIDGAEGHEFHLSDGRVDVYEVLRVFSATISVKHEEQPRVWRTLEPRKEDGLSKPKFRAGSSHVIRPTRASLARRAQTLYIPLPPLTNDDVYDIVQEFFDRVASSVRQGARIELSNEWKKVLRFAGGNPRIVSFLLKGLVSRSFGAIPLEKFNMELQKGLVVTRARALVENASNLFVNSEIDLQGSPERMQRVIPGAKASLMLKAIYISQLGTIVRRADKVWDGRFEDTWGDLEGQGIVGLVEIERGPPTRPPRKACKVFSGLAPNARVRYSPIAAYSLALADSIPKGLWPDLTNDSWAVKEDSDVLGFTFMLWLKTHLDGGQEFKLRDIIPSHSSLSDYLDGLNLQLPLPPEELDWTICQPEVLPTSRAESLELMAGDPKAFIFSLKKNMYVDAIIRVQKICRSKAPQDCFILIESKYSWNDQNTLGNMMEKVCHNIQDWGLKMEEVIHIYWLDEKTTTAWNAQVEGWTPQNLILGSFSSESPFELLTCI</sequence>
<dbReference type="Proteomes" id="UP000001514">
    <property type="component" value="Unassembled WGS sequence"/>
</dbReference>
<dbReference type="Gramene" id="EFJ09616">
    <property type="protein sequence ID" value="EFJ09616"/>
    <property type="gene ID" value="SELMODRAFT_427903"/>
</dbReference>
<gene>
    <name evidence="1" type="ORF">SELMODRAFT_427903</name>
</gene>
<organism evidence="2">
    <name type="scientific">Selaginella moellendorffii</name>
    <name type="common">Spikemoss</name>
    <dbReference type="NCBI Taxonomy" id="88036"/>
    <lineage>
        <taxon>Eukaryota</taxon>
        <taxon>Viridiplantae</taxon>
        <taxon>Streptophyta</taxon>
        <taxon>Embryophyta</taxon>
        <taxon>Tracheophyta</taxon>
        <taxon>Lycopodiopsida</taxon>
        <taxon>Selaginellales</taxon>
        <taxon>Selaginellaceae</taxon>
        <taxon>Selaginella</taxon>
    </lineage>
</organism>
<dbReference type="InParanoid" id="D8T128"/>
<name>D8T128_SELML</name>